<organism evidence="1 2">
    <name type="scientific">Gimesia fumaroli</name>
    <dbReference type="NCBI Taxonomy" id="2527976"/>
    <lineage>
        <taxon>Bacteria</taxon>
        <taxon>Pseudomonadati</taxon>
        <taxon>Planctomycetota</taxon>
        <taxon>Planctomycetia</taxon>
        <taxon>Planctomycetales</taxon>
        <taxon>Planctomycetaceae</taxon>
        <taxon>Gimesia</taxon>
    </lineage>
</organism>
<proteinExistence type="predicted"/>
<protein>
    <submittedName>
        <fullName evidence="1">Polyketide cyclase / dehydrase and lipid transport</fullName>
    </submittedName>
</protein>
<dbReference type="OrthoDB" id="2389233at2"/>
<evidence type="ECO:0000313" key="1">
    <source>
        <dbReference type="EMBL" id="QDV49501.1"/>
    </source>
</evidence>
<dbReference type="KEGG" id="gfm:Enr17x_15200"/>
<name>A0A518I8S5_9PLAN</name>
<dbReference type="RefSeq" id="WP_145307302.1">
    <property type="nucleotide sequence ID" value="NZ_CP037452.1"/>
</dbReference>
<evidence type="ECO:0000313" key="2">
    <source>
        <dbReference type="Proteomes" id="UP000318313"/>
    </source>
</evidence>
<accession>A0A518I8S5</accession>
<dbReference type="InterPro" id="IPR023393">
    <property type="entry name" value="START-like_dom_sf"/>
</dbReference>
<dbReference type="Pfam" id="PF10604">
    <property type="entry name" value="Polyketide_cyc2"/>
    <property type="match status" value="1"/>
</dbReference>
<dbReference type="InterPro" id="IPR019587">
    <property type="entry name" value="Polyketide_cyclase/dehydratase"/>
</dbReference>
<dbReference type="EMBL" id="CP037452">
    <property type="protein sequence ID" value="QDV49501.1"/>
    <property type="molecule type" value="Genomic_DNA"/>
</dbReference>
<dbReference type="CDD" id="cd07812">
    <property type="entry name" value="SRPBCC"/>
    <property type="match status" value="1"/>
</dbReference>
<sequence length="181" mass="20634">MPRADLRRSASDKTGVGRGNFKEWAPLEITYQQEIIAPIDVVFSFLNDDEKMKLWMEGLESTEYPNGENAENPVGTEFIQIIREGGLTQQYTGMVTEYEPPTLLAVKLQSNAFQINVTYELTDLGRKTQLDYHCELVFASLFHRIVGFLFCGLTKRILNTQMKKLSLLAEQESVRRPPPAE</sequence>
<gene>
    <name evidence="1" type="ORF">Enr17x_15200</name>
</gene>
<dbReference type="AlphaFoldDB" id="A0A518I8S5"/>
<dbReference type="Proteomes" id="UP000318313">
    <property type="component" value="Chromosome"/>
</dbReference>
<reference evidence="1 2" key="1">
    <citation type="submission" date="2019-03" db="EMBL/GenBank/DDBJ databases">
        <title>Deep-cultivation of Planctomycetes and their phenomic and genomic characterization uncovers novel biology.</title>
        <authorList>
            <person name="Wiegand S."/>
            <person name="Jogler M."/>
            <person name="Boedeker C."/>
            <person name="Pinto D."/>
            <person name="Vollmers J."/>
            <person name="Rivas-Marin E."/>
            <person name="Kohn T."/>
            <person name="Peeters S.H."/>
            <person name="Heuer A."/>
            <person name="Rast P."/>
            <person name="Oberbeckmann S."/>
            <person name="Bunk B."/>
            <person name="Jeske O."/>
            <person name="Meyerdierks A."/>
            <person name="Storesund J.E."/>
            <person name="Kallscheuer N."/>
            <person name="Luecker S."/>
            <person name="Lage O.M."/>
            <person name="Pohl T."/>
            <person name="Merkel B.J."/>
            <person name="Hornburger P."/>
            <person name="Mueller R.-W."/>
            <person name="Bruemmer F."/>
            <person name="Labrenz M."/>
            <person name="Spormann A.M."/>
            <person name="Op den Camp H."/>
            <person name="Overmann J."/>
            <person name="Amann R."/>
            <person name="Jetten M.S.M."/>
            <person name="Mascher T."/>
            <person name="Medema M.H."/>
            <person name="Devos D.P."/>
            <person name="Kaster A.-K."/>
            <person name="Ovreas L."/>
            <person name="Rohde M."/>
            <person name="Galperin M.Y."/>
            <person name="Jogler C."/>
        </authorList>
    </citation>
    <scope>NUCLEOTIDE SEQUENCE [LARGE SCALE GENOMIC DNA]</scope>
    <source>
        <strain evidence="1 2">Enr17</strain>
    </source>
</reference>
<dbReference type="Gene3D" id="3.30.530.20">
    <property type="match status" value="1"/>
</dbReference>
<dbReference type="SUPFAM" id="SSF55961">
    <property type="entry name" value="Bet v1-like"/>
    <property type="match status" value="1"/>
</dbReference>
<keyword evidence="2" id="KW-1185">Reference proteome</keyword>